<reference evidence="1" key="1">
    <citation type="journal article" date="2020" name="Stud. Mycol.">
        <title>101 Dothideomycetes genomes: a test case for predicting lifestyles and emergence of pathogens.</title>
        <authorList>
            <person name="Haridas S."/>
            <person name="Albert R."/>
            <person name="Binder M."/>
            <person name="Bloem J."/>
            <person name="Labutti K."/>
            <person name="Salamov A."/>
            <person name="Andreopoulos B."/>
            <person name="Baker S."/>
            <person name="Barry K."/>
            <person name="Bills G."/>
            <person name="Bluhm B."/>
            <person name="Cannon C."/>
            <person name="Castanera R."/>
            <person name="Culley D."/>
            <person name="Daum C."/>
            <person name="Ezra D."/>
            <person name="Gonzalez J."/>
            <person name="Henrissat B."/>
            <person name="Kuo A."/>
            <person name="Liang C."/>
            <person name="Lipzen A."/>
            <person name="Lutzoni F."/>
            <person name="Magnuson J."/>
            <person name="Mondo S."/>
            <person name="Nolan M."/>
            <person name="Ohm R."/>
            <person name="Pangilinan J."/>
            <person name="Park H.-J."/>
            <person name="Ramirez L."/>
            <person name="Alfaro M."/>
            <person name="Sun H."/>
            <person name="Tritt A."/>
            <person name="Yoshinaga Y."/>
            <person name="Zwiers L.-H."/>
            <person name="Turgeon B."/>
            <person name="Goodwin S."/>
            <person name="Spatafora J."/>
            <person name="Crous P."/>
            <person name="Grigoriev I."/>
        </authorList>
    </citation>
    <scope>NUCLEOTIDE SEQUENCE</scope>
    <source>
        <strain evidence="1">CBS 473.64</strain>
    </source>
</reference>
<keyword evidence="2" id="KW-1185">Reference proteome</keyword>
<dbReference type="OrthoDB" id="3677054at2759"/>
<dbReference type="Proteomes" id="UP000799753">
    <property type="component" value="Unassembled WGS sequence"/>
</dbReference>
<accession>A0A6A6S6K3</accession>
<gene>
    <name evidence="1" type="ORF">P280DRAFT_506162</name>
</gene>
<dbReference type="AlphaFoldDB" id="A0A6A6S6K3"/>
<protein>
    <submittedName>
        <fullName evidence="1">Uncharacterized protein</fullName>
    </submittedName>
</protein>
<organism evidence="1 2">
    <name type="scientific">Massarina eburnea CBS 473.64</name>
    <dbReference type="NCBI Taxonomy" id="1395130"/>
    <lineage>
        <taxon>Eukaryota</taxon>
        <taxon>Fungi</taxon>
        <taxon>Dikarya</taxon>
        <taxon>Ascomycota</taxon>
        <taxon>Pezizomycotina</taxon>
        <taxon>Dothideomycetes</taxon>
        <taxon>Pleosporomycetidae</taxon>
        <taxon>Pleosporales</taxon>
        <taxon>Massarineae</taxon>
        <taxon>Massarinaceae</taxon>
        <taxon>Massarina</taxon>
    </lineage>
</organism>
<name>A0A6A6S6K3_9PLEO</name>
<sequence length="217" mass="24157">MSFDMLTRAQKRATIEAERAAQPPPHAVSLCLPPSSIQQLLDNLTSMTRPEFDKLHDEASRLKVMEENWGPDFDVRTVSPTPVKLRTLVLAAILSEATPGQGDLALGLLRDARQQRVERLRLEKKITAGTVVALEERDVKRVLRELMGAMPVGDQVVKPKQVQTRQRKSGYKKRKGEIKKSKLLGTMQRNDGVAEATKMMAKTHIPDNVVPSSDSEA</sequence>
<evidence type="ECO:0000313" key="2">
    <source>
        <dbReference type="Proteomes" id="UP000799753"/>
    </source>
</evidence>
<dbReference type="EMBL" id="MU006781">
    <property type="protein sequence ID" value="KAF2642822.1"/>
    <property type="molecule type" value="Genomic_DNA"/>
</dbReference>
<proteinExistence type="predicted"/>
<evidence type="ECO:0000313" key="1">
    <source>
        <dbReference type="EMBL" id="KAF2642822.1"/>
    </source>
</evidence>